<evidence type="ECO:0000256" key="5">
    <source>
        <dbReference type="ARBA" id="ARBA00023002"/>
    </source>
</evidence>
<comment type="cofactor">
    <cofactor evidence="8">
        <name>FAD</name>
        <dbReference type="ChEBI" id="CHEBI:57692"/>
    </cofactor>
    <text evidence="8">Binds 1 FAD per subunit.</text>
</comment>
<dbReference type="NCBIfam" id="NF004991">
    <property type="entry name" value="PRK06370.1-3"/>
    <property type="match status" value="1"/>
</dbReference>
<evidence type="ECO:0000313" key="14">
    <source>
        <dbReference type="EMBL" id="TWT64031.1"/>
    </source>
</evidence>
<keyword evidence="4" id="KW-0521">NADP</keyword>
<feature type="compositionally biased region" description="Polar residues" evidence="11">
    <location>
        <begin position="13"/>
        <end position="27"/>
    </location>
</feature>
<dbReference type="Gene3D" id="3.30.390.30">
    <property type="match status" value="1"/>
</dbReference>
<dbReference type="Proteomes" id="UP000316095">
    <property type="component" value="Unassembled WGS sequence"/>
</dbReference>
<gene>
    <name evidence="14" type="primary">merA_2</name>
    <name evidence="14" type="ORF">Pan54_47910</name>
</gene>
<feature type="binding site" evidence="8">
    <location>
        <position position="359"/>
    </location>
    <ligand>
        <name>FAD</name>
        <dbReference type="ChEBI" id="CHEBI:57692"/>
    </ligand>
</feature>
<keyword evidence="15" id="KW-1185">Reference proteome</keyword>
<dbReference type="PROSITE" id="PS00076">
    <property type="entry name" value="PYRIDINE_REDOX_1"/>
    <property type="match status" value="1"/>
</dbReference>
<dbReference type="InterPro" id="IPR001100">
    <property type="entry name" value="Pyr_nuc-diS_OxRdtase"/>
</dbReference>
<evidence type="ECO:0000313" key="15">
    <source>
        <dbReference type="Proteomes" id="UP000316095"/>
    </source>
</evidence>
<keyword evidence="5 10" id="KW-0560">Oxidoreductase</keyword>
<dbReference type="EC" id="1.16.1.1" evidence="14"/>
<comment type="caution">
    <text evidence="14">The sequence shown here is derived from an EMBL/GenBank/DDBJ whole genome shotgun (WGS) entry which is preliminary data.</text>
</comment>
<evidence type="ECO:0000256" key="3">
    <source>
        <dbReference type="ARBA" id="ARBA00022827"/>
    </source>
</evidence>
<name>A0A5C5XNG9_9PLAN</name>
<reference evidence="14 15" key="1">
    <citation type="submission" date="2019-02" db="EMBL/GenBank/DDBJ databases">
        <title>Deep-cultivation of Planctomycetes and their phenomic and genomic characterization uncovers novel biology.</title>
        <authorList>
            <person name="Wiegand S."/>
            <person name="Jogler M."/>
            <person name="Boedeker C."/>
            <person name="Pinto D."/>
            <person name="Vollmers J."/>
            <person name="Rivas-Marin E."/>
            <person name="Kohn T."/>
            <person name="Peeters S.H."/>
            <person name="Heuer A."/>
            <person name="Rast P."/>
            <person name="Oberbeckmann S."/>
            <person name="Bunk B."/>
            <person name="Jeske O."/>
            <person name="Meyerdierks A."/>
            <person name="Storesund J.E."/>
            <person name="Kallscheuer N."/>
            <person name="Luecker S."/>
            <person name="Lage O.M."/>
            <person name="Pohl T."/>
            <person name="Merkel B.J."/>
            <person name="Hornburger P."/>
            <person name="Mueller R.-W."/>
            <person name="Bruemmer F."/>
            <person name="Labrenz M."/>
            <person name="Spormann A.M."/>
            <person name="Op Den Camp H."/>
            <person name="Overmann J."/>
            <person name="Amann R."/>
            <person name="Jetten M.S.M."/>
            <person name="Mascher T."/>
            <person name="Medema M.H."/>
            <person name="Devos D.P."/>
            <person name="Kaster A.-K."/>
            <person name="Ovreas L."/>
            <person name="Rohde M."/>
            <person name="Galperin M.Y."/>
            <person name="Jogler C."/>
        </authorList>
    </citation>
    <scope>NUCLEOTIDE SEQUENCE [LARGE SCALE GENOMIC DNA]</scope>
    <source>
        <strain evidence="14 15">Pan54</strain>
    </source>
</reference>
<feature type="domain" description="FAD/NAD(P)-binding" evidence="13">
    <location>
        <begin position="56"/>
        <end position="371"/>
    </location>
</feature>
<dbReference type="EMBL" id="SJPG01000001">
    <property type="protein sequence ID" value="TWT64031.1"/>
    <property type="molecule type" value="Genomic_DNA"/>
</dbReference>
<evidence type="ECO:0000256" key="2">
    <source>
        <dbReference type="ARBA" id="ARBA00022630"/>
    </source>
</evidence>
<evidence type="ECO:0000256" key="6">
    <source>
        <dbReference type="ARBA" id="ARBA00023157"/>
    </source>
</evidence>
<dbReference type="GO" id="GO:0016152">
    <property type="term" value="F:mercury (II) reductase (NADP+) activity"/>
    <property type="evidence" value="ECO:0007669"/>
    <property type="project" value="UniProtKB-EC"/>
</dbReference>
<dbReference type="InterPro" id="IPR023753">
    <property type="entry name" value="FAD/NAD-binding_dom"/>
</dbReference>
<dbReference type="InterPro" id="IPR016156">
    <property type="entry name" value="FAD/NAD-linked_Rdtase_dimer_sf"/>
</dbReference>
<dbReference type="FunFam" id="3.50.50.60:FF:000379">
    <property type="entry name" value="Mercuric reductase"/>
    <property type="match status" value="1"/>
</dbReference>
<dbReference type="GO" id="GO:0050660">
    <property type="term" value="F:flavin adenine dinucleotide binding"/>
    <property type="evidence" value="ECO:0007669"/>
    <property type="project" value="TreeGrafter"/>
</dbReference>
<accession>A0A5C5XNG9</accession>
<protein>
    <submittedName>
        <fullName evidence="14">Mercuric reductase</fullName>
        <ecNumber evidence="14">1.16.1.1</ecNumber>
    </submittedName>
</protein>
<dbReference type="FunFam" id="3.30.390.30:FF:000001">
    <property type="entry name" value="Dihydrolipoyl dehydrogenase"/>
    <property type="match status" value="1"/>
</dbReference>
<feature type="binding site" evidence="8">
    <location>
        <begin position="228"/>
        <end position="235"/>
    </location>
    <ligand>
        <name>NAD(+)</name>
        <dbReference type="ChEBI" id="CHEBI:57540"/>
    </ligand>
</feature>
<dbReference type="SUPFAM" id="SSF55424">
    <property type="entry name" value="FAD/NAD-linked reductases, dimerisation (C-terminal) domain"/>
    <property type="match status" value="1"/>
</dbReference>
<keyword evidence="8" id="KW-0547">Nucleotide-binding</keyword>
<keyword evidence="8" id="KW-0520">NAD</keyword>
<evidence type="ECO:0000256" key="4">
    <source>
        <dbReference type="ARBA" id="ARBA00022857"/>
    </source>
</evidence>
<dbReference type="PANTHER" id="PTHR43014">
    <property type="entry name" value="MERCURIC REDUCTASE"/>
    <property type="match status" value="1"/>
</dbReference>
<dbReference type="GO" id="GO:0016668">
    <property type="term" value="F:oxidoreductase activity, acting on a sulfur group of donors, NAD(P) as acceptor"/>
    <property type="evidence" value="ECO:0007669"/>
    <property type="project" value="InterPro"/>
</dbReference>
<feature type="binding site" evidence="8">
    <location>
        <position position="251"/>
    </location>
    <ligand>
        <name>NAD(+)</name>
        <dbReference type="ChEBI" id="CHEBI:57540"/>
    </ligand>
</feature>
<organism evidence="14 15">
    <name type="scientific">Rubinisphaera italica</name>
    <dbReference type="NCBI Taxonomy" id="2527969"/>
    <lineage>
        <taxon>Bacteria</taxon>
        <taxon>Pseudomonadati</taxon>
        <taxon>Planctomycetota</taxon>
        <taxon>Planctomycetia</taxon>
        <taxon>Planctomycetales</taxon>
        <taxon>Planctomycetaceae</taxon>
        <taxon>Rubinisphaera</taxon>
    </lineage>
</organism>
<comment type="similarity">
    <text evidence="1 10">Belongs to the class-I pyridine nucleotide-disulfide oxidoreductase family.</text>
</comment>
<keyword evidence="7 10" id="KW-0676">Redox-active center</keyword>
<keyword evidence="2 10" id="KW-0285">Flavoprotein</keyword>
<dbReference type="SUPFAM" id="SSF51905">
    <property type="entry name" value="FAD/NAD(P)-binding domain"/>
    <property type="match status" value="1"/>
</dbReference>
<dbReference type="AlphaFoldDB" id="A0A5C5XNG9"/>
<evidence type="ECO:0000256" key="10">
    <source>
        <dbReference type="RuleBase" id="RU003691"/>
    </source>
</evidence>
<dbReference type="PRINTS" id="PR00368">
    <property type="entry name" value="FADPNR"/>
</dbReference>
<dbReference type="InterPro" id="IPR004099">
    <property type="entry name" value="Pyr_nucl-diS_OxRdtase_dimer"/>
</dbReference>
<dbReference type="PIRSF" id="PIRSF000350">
    <property type="entry name" value="Mercury_reductase_MerA"/>
    <property type="match status" value="1"/>
</dbReference>
<dbReference type="InterPro" id="IPR012999">
    <property type="entry name" value="Pyr_OxRdtase_I_AS"/>
</dbReference>
<dbReference type="Pfam" id="PF02852">
    <property type="entry name" value="Pyr_redox_dim"/>
    <property type="match status" value="1"/>
</dbReference>
<feature type="binding site" evidence="8">
    <location>
        <position position="102"/>
    </location>
    <ligand>
        <name>FAD</name>
        <dbReference type="ChEBI" id="CHEBI:57692"/>
    </ligand>
</feature>
<sequence length="527" mass="56899">MINDANVADTDRSSLAISGGEMSNHSPLTPYDEYNRKLESDVHPPDWINPQPSGRYNLVVIGAGTAGLVTAAGAAGLGAKVALIERSLMGGDCLNVGCVPSKALISAARMARTIRNADEFGINIPDGTKADFARVMERMRRLRSQISPNDSAARFRDLGVDVFLGEARFKGSNTIEVGEQTLSFRKAVIATGARASAPPIPGLQDVPYLTNETLFSLTELPRRFGVIGAGPIGCEMAQAFSNLGSEVLLVEAEHGVLPIEDPDASAIVGRSLQNDGVQLLCCGKELKLRSESGQIWMSVESHGTQYDEPVDQLLVSVGRAPNVNGLGLETLGVEFDLRTGVKVDDRLRTTNPNIFAAGDVCSRYKFTHAADFMARIVIQNSLFMGRSKASALTIPWCTYTSPEIAHVGLSEREASKQGVAIDTFLQHFADVDRAILSGDTEGFVKVHTHKGTDRIAGATIVSPHAGEMISEITLAMTHGLGLKKIGSTIHPYPTQIEAIRKLGDQYNRTRLTPFVKSLFQKWLAWTR</sequence>
<evidence type="ECO:0000256" key="9">
    <source>
        <dbReference type="PIRSR" id="PIRSR000350-4"/>
    </source>
</evidence>
<evidence type="ECO:0000256" key="1">
    <source>
        <dbReference type="ARBA" id="ARBA00007532"/>
    </source>
</evidence>
<feature type="disulfide bond" description="Redox-active" evidence="9">
    <location>
        <begin position="93"/>
        <end position="98"/>
    </location>
</feature>
<evidence type="ECO:0000259" key="12">
    <source>
        <dbReference type="Pfam" id="PF02852"/>
    </source>
</evidence>
<proteinExistence type="inferred from homology"/>
<evidence type="ECO:0000256" key="11">
    <source>
        <dbReference type="SAM" id="MobiDB-lite"/>
    </source>
</evidence>
<feature type="binding site" evidence="8">
    <location>
        <position position="318"/>
    </location>
    <ligand>
        <name>NAD(+)</name>
        <dbReference type="ChEBI" id="CHEBI:57540"/>
    </ligand>
</feature>
<dbReference type="GO" id="GO:0003955">
    <property type="term" value="F:NAD(P)H dehydrogenase (quinone) activity"/>
    <property type="evidence" value="ECO:0007669"/>
    <property type="project" value="TreeGrafter"/>
</dbReference>
<evidence type="ECO:0000256" key="8">
    <source>
        <dbReference type="PIRSR" id="PIRSR000350-3"/>
    </source>
</evidence>
<feature type="domain" description="Pyridine nucleotide-disulphide oxidoreductase dimerisation" evidence="12">
    <location>
        <begin position="394"/>
        <end position="501"/>
    </location>
</feature>
<dbReference type="InterPro" id="IPR036188">
    <property type="entry name" value="FAD/NAD-bd_sf"/>
</dbReference>
<dbReference type="Pfam" id="PF07992">
    <property type="entry name" value="Pyr_redox_2"/>
    <property type="match status" value="1"/>
</dbReference>
<evidence type="ECO:0000259" key="13">
    <source>
        <dbReference type="Pfam" id="PF07992"/>
    </source>
</evidence>
<evidence type="ECO:0000256" key="7">
    <source>
        <dbReference type="ARBA" id="ARBA00023284"/>
    </source>
</evidence>
<feature type="region of interest" description="Disordered" evidence="11">
    <location>
        <begin position="1"/>
        <end position="32"/>
    </location>
</feature>
<dbReference type="PANTHER" id="PTHR43014:SF2">
    <property type="entry name" value="MERCURIC REDUCTASE"/>
    <property type="match status" value="1"/>
</dbReference>
<dbReference type="PRINTS" id="PR00411">
    <property type="entry name" value="PNDRDTASEI"/>
</dbReference>
<keyword evidence="6" id="KW-1015">Disulfide bond</keyword>
<dbReference type="Gene3D" id="3.50.50.60">
    <property type="entry name" value="FAD/NAD(P)-binding domain"/>
    <property type="match status" value="2"/>
</dbReference>
<keyword evidence="3 8" id="KW-0274">FAD</keyword>